<evidence type="ECO:0000313" key="2">
    <source>
        <dbReference type="Proteomes" id="UP000814128"/>
    </source>
</evidence>
<evidence type="ECO:0000313" key="1">
    <source>
        <dbReference type="EMBL" id="KAI0033241.1"/>
    </source>
</evidence>
<reference evidence="1" key="1">
    <citation type="submission" date="2021-02" db="EMBL/GenBank/DDBJ databases">
        <authorList>
            <consortium name="DOE Joint Genome Institute"/>
            <person name="Ahrendt S."/>
            <person name="Looney B.P."/>
            <person name="Miyauchi S."/>
            <person name="Morin E."/>
            <person name="Drula E."/>
            <person name="Courty P.E."/>
            <person name="Chicoki N."/>
            <person name="Fauchery L."/>
            <person name="Kohler A."/>
            <person name="Kuo A."/>
            <person name="Labutti K."/>
            <person name="Pangilinan J."/>
            <person name="Lipzen A."/>
            <person name="Riley R."/>
            <person name="Andreopoulos W."/>
            <person name="He G."/>
            <person name="Johnson J."/>
            <person name="Barry K.W."/>
            <person name="Grigoriev I.V."/>
            <person name="Nagy L."/>
            <person name="Hibbett D."/>
            <person name="Henrissat B."/>
            <person name="Matheny P.B."/>
            <person name="Labbe J."/>
            <person name="Martin F."/>
        </authorList>
    </citation>
    <scope>NUCLEOTIDE SEQUENCE</scope>
    <source>
        <strain evidence="1">EC-137</strain>
    </source>
</reference>
<proteinExistence type="predicted"/>
<protein>
    <submittedName>
        <fullName evidence="1">Uncharacterized protein</fullName>
    </submittedName>
</protein>
<name>A0ACB8QPA1_9AGAM</name>
<keyword evidence="2" id="KW-1185">Reference proteome</keyword>
<comment type="caution">
    <text evidence="1">The sequence shown here is derived from an EMBL/GenBank/DDBJ whole genome shotgun (WGS) entry which is preliminary data.</text>
</comment>
<reference evidence="1" key="2">
    <citation type="journal article" date="2022" name="New Phytol.">
        <title>Evolutionary transition to the ectomycorrhizal habit in the genomes of a hyperdiverse lineage of mushroom-forming fungi.</title>
        <authorList>
            <person name="Looney B."/>
            <person name="Miyauchi S."/>
            <person name="Morin E."/>
            <person name="Drula E."/>
            <person name="Courty P.E."/>
            <person name="Kohler A."/>
            <person name="Kuo A."/>
            <person name="LaButti K."/>
            <person name="Pangilinan J."/>
            <person name="Lipzen A."/>
            <person name="Riley R."/>
            <person name="Andreopoulos W."/>
            <person name="He G."/>
            <person name="Johnson J."/>
            <person name="Nolan M."/>
            <person name="Tritt A."/>
            <person name="Barry K.W."/>
            <person name="Grigoriev I.V."/>
            <person name="Nagy L.G."/>
            <person name="Hibbett D."/>
            <person name="Henrissat B."/>
            <person name="Matheny P.B."/>
            <person name="Labbe J."/>
            <person name="Martin F.M."/>
        </authorList>
    </citation>
    <scope>NUCLEOTIDE SEQUENCE</scope>
    <source>
        <strain evidence="1">EC-137</strain>
    </source>
</reference>
<sequence length="383" mass="40349">MTSPTRSHSFDLPPAPYASPVFCMPDVIVHPPEEEQTSFCAPFLAFAAADARPAPGPSTPELACAAARLNAWQSPQPTPARRSAFHLPRPASALGIFTDGDWPSPSPSSSQSAKRPHAPAAPYEPENDTLDVIEVVKVPRAHASDDVGARRLPPKRGLALAARLRSSLRVVGKKPRAGAAREQAPPPPPLVMPPPVESEASAGLRRSRSTRLARPLSQLFTFGSGDVAGLDREAASTTSRLSSLASGVEAPTLEEPDTAQGPPSTKTARRRFSFVSLQTLFVPPASSAPTPPALSSPTRTTESLPSSTSSSEPRTPPDVADDFSLTSIPPFTAAAGPQDGGLSARKGACVDDVQMGDVSFEMQLDSLHFENLSFDVDGFDISR</sequence>
<accession>A0ACB8QPA1</accession>
<organism evidence="1 2">
    <name type="scientific">Vararia minispora EC-137</name>
    <dbReference type="NCBI Taxonomy" id="1314806"/>
    <lineage>
        <taxon>Eukaryota</taxon>
        <taxon>Fungi</taxon>
        <taxon>Dikarya</taxon>
        <taxon>Basidiomycota</taxon>
        <taxon>Agaricomycotina</taxon>
        <taxon>Agaricomycetes</taxon>
        <taxon>Russulales</taxon>
        <taxon>Lachnocladiaceae</taxon>
        <taxon>Vararia</taxon>
    </lineage>
</organism>
<dbReference type="Proteomes" id="UP000814128">
    <property type="component" value="Unassembled WGS sequence"/>
</dbReference>
<gene>
    <name evidence="1" type="ORF">K488DRAFT_70016</name>
</gene>
<dbReference type="EMBL" id="MU273524">
    <property type="protein sequence ID" value="KAI0033241.1"/>
    <property type="molecule type" value="Genomic_DNA"/>
</dbReference>